<feature type="compositionally biased region" description="Low complexity" evidence="1">
    <location>
        <begin position="486"/>
        <end position="500"/>
    </location>
</feature>
<feature type="compositionally biased region" description="Basic residues" evidence="1">
    <location>
        <begin position="338"/>
        <end position="348"/>
    </location>
</feature>
<feature type="region of interest" description="Disordered" evidence="1">
    <location>
        <begin position="327"/>
        <end position="366"/>
    </location>
</feature>
<dbReference type="Proteomes" id="UP001634393">
    <property type="component" value="Unassembled WGS sequence"/>
</dbReference>
<sequence>MGNCLIKKNVCSSSSSSSSPVTLPSKTQPENNKIEEETLIKEEIFIIKNRESHEIEEEKCKEIATAKIIESTDTNNNSMNVNGIIGGGGGVMSSSCTKEELDAILIQCGRLSRSSSFQKSGAKRSYDFDKDDKNVVDVVDEDKRHRERQRSQSKGRRRTPSREREQQRSGSRERGSGRRVSRSPGRRSESPITTSNSNSNANGNNSRPGKLVSVPATVSSIAIDKSSDGCVGKRNQVKRNDRTVASPRTRSPARVTGASNENQNVKQQIVSTLSRSNSRKAEHSPCRRNPLSEIDTNIISHAPPIQKPNSDNRTMQVSHCKTNVGLNVISSGPETPKPHKHTRTRSSRLSRDLDNLNPETLSNPHNTSSSYTALLLEDIQNFHQKKNNSSCSILEAVADLDSSITEHMNKNITAAKIRSSSQETRGEPLLESEIIVGNDDLMEPSFHKYVTTIRSEEELEELESSGSNSFLIGWEHNSAESNEPFTSTTTTTTTTSTTTSRFDCGKRLSAKKRDCDNRHTGIGRGRIGSRGTQMTPVAATTM</sequence>
<evidence type="ECO:0000313" key="3">
    <source>
        <dbReference type="Proteomes" id="UP001634393"/>
    </source>
</evidence>
<feature type="region of interest" description="Disordered" evidence="1">
    <location>
        <begin position="226"/>
        <end position="290"/>
    </location>
</feature>
<feature type="compositionally biased region" description="Polar residues" evidence="1">
    <location>
        <begin position="20"/>
        <end position="31"/>
    </location>
</feature>
<gene>
    <name evidence="2" type="ORF">ACJIZ3_023359</name>
</gene>
<evidence type="ECO:0000256" key="1">
    <source>
        <dbReference type="SAM" id="MobiDB-lite"/>
    </source>
</evidence>
<dbReference type="AlphaFoldDB" id="A0ABD3TRB1"/>
<dbReference type="EMBL" id="JBJXBP010000003">
    <property type="protein sequence ID" value="KAL3838768.1"/>
    <property type="molecule type" value="Genomic_DNA"/>
</dbReference>
<protein>
    <submittedName>
        <fullName evidence="2">Uncharacterized protein</fullName>
    </submittedName>
</protein>
<reference evidence="2 3" key="1">
    <citation type="submission" date="2024-12" db="EMBL/GenBank/DDBJ databases">
        <title>The unique morphological basis and parallel evolutionary history of personate flowers in Penstemon.</title>
        <authorList>
            <person name="Depatie T.H."/>
            <person name="Wessinger C.A."/>
        </authorList>
    </citation>
    <scope>NUCLEOTIDE SEQUENCE [LARGE SCALE GENOMIC DNA]</scope>
    <source>
        <strain evidence="2">WTNN_2</strain>
        <tissue evidence="2">Leaf</tissue>
    </source>
</reference>
<feature type="compositionally biased region" description="Basic and acidic residues" evidence="1">
    <location>
        <begin position="160"/>
        <end position="176"/>
    </location>
</feature>
<dbReference type="InterPro" id="IPR040412">
    <property type="entry name" value="At1g65710-like"/>
</dbReference>
<feature type="compositionally biased region" description="Basic residues" evidence="1">
    <location>
        <begin position="145"/>
        <end position="159"/>
    </location>
</feature>
<feature type="region of interest" description="Disordered" evidence="1">
    <location>
        <begin position="11"/>
        <end position="32"/>
    </location>
</feature>
<feature type="region of interest" description="Disordered" evidence="1">
    <location>
        <begin position="137"/>
        <end position="212"/>
    </location>
</feature>
<proteinExistence type="predicted"/>
<feature type="compositionally biased region" description="Low complexity" evidence="1">
    <location>
        <begin position="195"/>
        <end position="206"/>
    </location>
</feature>
<organism evidence="2 3">
    <name type="scientific">Penstemon smallii</name>
    <dbReference type="NCBI Taxonomy" id="265156"/>
    <lineage>
        <taxon>Eukaryota</taxon>
        <taxon>Viridiplantae</taxon>
        <taxon>Streptophyta</taxon>
        <taxon>Embryophyta</taxon>
        <taxon>Tracheophyta</taxon>
        <taxon>Spermatophyta</taxon>
        <taxon>Magnoliopsida</taxon>
        <taxon>eudicotyledons</taxon>
        <taxon>Gunneridae</taxon>
        <taxon>Pentapetalae</taxon>
        <taxon>asterids</taxon>
        <taxon>lamiids</taxon>
        <taxon>Lamiales</taxon>
        <taxon>Plantaginaceae</taxon>
        <taxon>Cheloneae</taxon>
        <taxon>Penstemon</taxon>
    </lineage>
</organism>
<dbReference type="PANTHER" id="PTHR34367">
    <property type="entry name" value="OS02G0734667 PROTEIN"/>
    <property type="match status" value="1"/>
</dbReference>
<feature type="region of interest" description="Disordered" evidence="1">
    <location>
        <begin position="480"/>
        <end position="501"/>
    </location>
</feature>
<keyword evidence="3" id="KW-1185">Reference proteome</keyword>
<comment type="caution">
    <text evidence="2">The sequence shown here is derived from an EMBL/GenBank/DDBJ whole genome shotgun (WGS) entry which is preliminary data.</text>
</comment>
<feature type="compositionally biased region" description="Polar residues" evidence="1">
    <location>
        <begin position="257"/>
        <end position="276"/>
    </location>
</feature>
<accession>A0ABD3TRB1</accession>
<evidence type="ECO:0000313" key="2">
    <source>
        <dbReference type="EMBL" id="KAL3838768.1"/>
    </source>
</evidence>
<feature type="compositionally biased region" description="Polar residues" evidence="1">
    <location>
        <begin position="532"/>
        <end position="542"/>
    </location>
</feature>
<dbReference type="PANTHER" id="PTHR34367:SF1">
    <property type="entry name" value="OS04G0528600 PROTEIN"/>
    <property type="match status" value="1"/>
</dbReference>
<feature type="region of interest" description="Disordered" evidence="1">
    <location>
        <begin position="515"/>
        <end position="542"/>
    </location>
</feature>
<name>A0ABD3TRB1_9LAMI</name>